<evidence type="ECO:0000313" key="2">
    <source>
        <dbReference type="Proteomes" id="UP000320766"/>
    </source>
</evidence>
<accession>A0A520KZ92</accession>
<proteinExistence type="predicted"/>
<dbReference type="PANTHER" id="PTHR37954">
    <property type="entry name" value="BLL4979 PROTEIN"/>
    <property type="match status" value="1"/>
</dbReference>
<evidence type="ECO:0008006" key="3">
    <source>
        <dbReference type="Google" id="ProtNLM"/>
    </source>
</evidence>
<dbReference type="AlphaFoldDB" id="A0A520KZ92"/>
<evidence type="ECO:0000313" key="1">
    <source>
        <dbReference type="EMBL" id="RZN72264.1"/>
    </source>
</evidence>
<name>A0A520KZ92_9EURY</name>
<dbReference type="EMBL" id="RXIL01000030">
    <property type="protein sequence ID" value="RZN72264.1"/>
    <property type="molecule type" value="Genomic_DNA"/>
</dbReference>
<reference evidence="1 2" key="1">
    <citation type="journal article" date="2019" name="Nat. Microbiol.">
        <title>Wide diversity of methane and short-chain alkane metabolisms in uncultured archaea.</title>
        <authorList>
            <person name="Borrel G."/>
            <person name="Adam P.S."/>
            <person name="McKay L.J."/>
            <person name="Chen L.X."/>
            <person name="Sierra-Garcia I.N."/>
            <person name="Sieber C.M."/>
            <person name="Letourneur Q."/>
            <person name="Ghozlane A."/>
            <person name="Andersen G.L."/>
            <person name="Li W.J."/>
            <person name="Hallam S.J."/>
            <person name="Muyzer G."/>
            <person name="de Oliveira V.M."/>
            <person name="Inskeep W.P."/>
            <person name="Banfield J.F."/>
            <person name="Gribaldo S."/>
        </authorList>
    </citation>
    <scope>NUCLEOTIDE SEQUENCE [LARGE SCALE GENOMIC DNA]</scope>
    <source>
        <strain evidence="1">NM1b</strain>
    </source>
</reference>
<sequence>MKGWIEKGERLNELLRTQTFPLAIKLIKSETEIPEKATRPLRDLKVKVALCQGITMSRRYGWTVGMTAEDLGCSIALAAYGWKKPNDEMAMAKFLLKMGYAASIEAGVNIAKEVNRFEEGEYVGIVFSPLAWTKIVPDLIMMYGNPAQIMRLIHASTHHQGNNVTCSFSGRAASCTEGIIQTVLTGEPKAVIPGNGDRVWAMTQDDEMAFTIPAAKLGSIIEALEVTHERGIRYPIPICQRFQPEVKLGIPLDEIF</sequence>
<dbReference type="Pfam" id="PF02596">
    <property type="entry name" value="DUF169"/>
    <property type="match status" value="1"/>
</dbReference>
<dbReference type="InterPro" id="IPR003748">
    <property type="entry name" value="DUF169"/>
</dbReference>
<comment type="caution">
    <text evidence="1">The sequence shown here is derived from an EMBL/GenBank/DDBJ whole genome shotgun (WGS) entry which is preliminary data.</text>
</comment>
<dbReference type="PANTHER" id="PTHR37954:SF3">
    <property type="entry name" value="DUF169 DOMAIN-CONTAINING PROTEIN"/>
    <property type="match status" value="1"/>
</dbReference>
<gene>
    <name evidence="1" type="ORF">EF807_01665</name>
</gene>
<dbReference type="Proteomes" id="UP000320766">
    <property type="component" value="Unassembled WGS sequence"/>
</dbReference>
<protein>
    <recommendedName>
        <fullName evidence="3">DUF169 domain-containing protein</fullName>
    </recommendedName>
</protein>
<organism evidence="1 2">
    <name type="scientific">Candidatus Methanolliviera hydrocarbonicum</name>
    <dbReference type="NCBI Taxonomy" id="2491085"/>
    <lineage>
        <taxon>Archaea</taxon>
        <taxon>Methanobacteriati</taxon>
        <taxon>Methanobacteriota</taxon>
        <taxon>Candidatus Methanoliparia</taxon>
        <taxon>Candidatus Methanoliparales</taxon>
        <taxon>Candidatus Methanollivieraceae</taxon>
        <taxon>Candidatus Methanolliviera</taxon>
    </lineage>
</organism>